<dbReference type="OrthoDB" id="1452960at2"/>
<sequence length="154" mass="18410">MKTLKFIPIFFLLFYNCTAQNKQKTEENSLKPDENIQVNKEYDEYGNLTKYDSIYSYSYSSNGEINDSLKMLFQKHFNNHSLFNDSFFDDFFKQDSASGHFNPHNFFYKGFMNQDDHIKSMMKRMDSIQQLFFNQNFQSIIPAEPKKKNDYKGI</sequence>
<reference evidence="1 2" key="1">
    <citation type="submission" date="2017-12" db="EMBL/GenBank/DDBJ databases">
        <title>Confluentibacter flavum sp. nov., isolated from the saline lake.</title>
        <authorList>
            <person name="Yu L."/>
        </authorList>
    </citation>
    <scope>NUCLEOTIDE SEQUENCE [LARGE SCALE GENOMIC DNA]</scope>
    <source>
        <strain evidence="1 2">3B</strain>
    </source>
</reference>
<organism evidence="1 2">
    <name type="scientific">Confluentibacter flavum</name>
    <dbReference type="NCBI Taxonomy" id="1909700"/>
    <lineage>
        <taxon>Bacteria</taxon>
        <taxon>Pseudomonadati</taxon>
        <taxon>Bacteroidota</taxon>
        <taxon>Flavobacteriia</taxon>
        <taxon>Flavobacteriales</taxon>
        <taxon>Flavobacteriaceae</taxon>
        <taxon>Confluentibacter</taxon>
    </lineage>
</organism>
<keyword evidence="2" id="KW-1185">Reference proteome</keyword>
<evidence type="ECO:0000313" key="1">
    <source>
        <dbReference type="EMBL" id="PKQ46201.1"/>
    </source>
</evidence>
<dbReference type="AlphaFoldDB" id="A0A2N3HMN8"/>
<dbReference type="RefSeq" id="WP_106658477.1">
    <property type="nucleotide sequence ID" value="NZ_PJEO01000014.1"/>
</dbReference>
<accession>A0A2N3HMN8</accession>
<name>A0A2N3HMN8_9FLAO</name>
<proteinExistence type="predicted"/>
<dbReference type="Proteomes" id="UP000233435">
    <property type="component" value="Unassembled WGS sequence"/>
</dbReference>
<protein>
    <submittedName>
        <fullName evidence="1">Uncharacterized protein</fullName>
    </submittedName>
</protein>
<gene>
    <name evidence="1" type="ORF">CSW08_03285</name>
</gene>
<comment type="caution">
    <text evidence="1">The sequence shown here is derived from an EMBL/GenBank/DDBJ whole genome shotgun (WGS) entry which is preliminary data.</text>
</comment>
<evidence type="ECO:0000313" key="2">
    <source>
        <dbReference type="Proteomes" id="UP000233435"/>
    </source>
</evidence>
<dbReference type="EMBL" id="PJEO01000014">
    <property type="protein sequence ID" value="PKQ46201.1"/>
    <property type="molecule type" value="Genomic_DNA"/>
</dbReference>